<feature type="domain" description="Primase C-terminal 2" evidence="1">
    <location>
        <begin position="237"/>
        <end position="309"/>
    </location>
</feature>
<reference evidence="3 4" key="1">
    <citation type="submission" date="2017-10" db="EMBL/GenBank/DDBJ databases">
        <title>Massilia psychrophilum sp. nov., a novel purple-pigmented bacterium isolated from Tianshan glacier, Xinjiang Municipality, China.</title>
        <authorList>
            <person name="Wang H."/>
        </authorList>
    </citation>
    <scope>NUCLEOTIDE SEQUENCE [LARGE SCALE GENOMIC DNA]</scope>
    <source>
        <strain evidence="3 4">JCM 30074</strain>
    </source>
</reference>
<gene>
    <name evidence="3" type="ORF">CR105_25565</name>
</gene>
<sequence>MKSSVKPTDYDHSFTDAKILCHAVHGEEGKFGLVYMNRCNQSRVVKAVEHSYGTFTEQEDTLAKHAAAGWEPYMMVAVTTEAGHSRNIVQHTWAVAADFDNGLPELFESNELICPTYVVTTSTGRYHAVWVLDAICTPAQMQFLAVTIQERFDGDAAFARTNQAIRLPGVRNHKNGDKVKLHDEYQSGKLHGYDTLCHAFDAPLVANLERMLNPRMNESLTISRTHHTTADMVKDAASALPHLTHMASEYDSWVSIGLALAGLGNEGEKLFHTFSAYSADYDADAVAKKWPYLLKAADSSSIRALFYAAQREGWSNPGFRSQNVTASVLTDRDFGAMCAEVMHAEFAVIEHPSQKGPPHFLKQEGGSYRLLTDIERRSEAERAAKAVIANLSSDGVQTAWLKKIGTIKGLNDVCEHIAEVLILKHEGNKVRSFRKRPAVPSMIF</sequence>
<dbReference type="AlphaFoldDB" id="A0A2G8T7Z3"/>
<dbReference type="EMBL" id="PDOC01000033">
    <property type="protein sequence ID" value="PIL42175.1"/>
    <property type="molecule type" value="Genomic_DNA"/>
</dbReference>
<evidence type="ECO:0000259" key="2">
    <source>
        <dbReference type="Pfam" id="PF16793"/>
    </source>
</evidence>
<evidence type="ECO:0000313" key="4">
    <source>
        <dbReference type="Proteomes" id="UP000230390"/>
    </source>
</evidence>
<dbReference type="RefSeq" id="WP_099793535.1">
    <property type="nucleotide sequence ID" value="NZ_PDOC01000033.1"/>
</dbReference>
<dbReference type="OrthoDB" id="8215052at2"/>
<evidence type="ECO:0000313" key="3">
    <source>
        <dbReference type="EMBL" id="PIL42175.1"/>
    </source>
</evidence>
<name>A0A2G8T7Z3_9BURK</name>
<accession>A0A2G8T7Z3</accession>
<dbReference type="Proteomes" id="UP000230390">
    <property type="component" value="Unassembled WGS sequence"/>
</dbReference>
<feature type="domain" description="RepB-like DNA primase" evidence="2">
    <location>
        <begin position="105"/>
        <end position="176"/>
    </location>
</feature>
<evidence type="ECO:0000259" key="1">
    <source>
        <dbReference type="Pfam" id="PF08707"/>
    </source>
</evidence>
<dbReference type="Pfam" id="PF16793">
    <property type="entry name" value="RepB_primase"/>
    <property type="match status" value="1"/>
</dbReference>
<organism evidence="3 4">
    <name type="scientific">Massilia eurypsychrophila</name>
    <dbReference type="NCBI Taxonomy" id="1485217"/>
    <lineage>
        <taxon>Bacteria</taxon>
        <taxon>Pseudomonadati</taxon>
        <taxon>Pseudomonadota</taxon>
        <taxon>Betaproteobacteria</taxon>
        <taxon>Burkholderiales</taxon>
        <taxon>Oxalobacteraceae</taxon>
        <taxon>Telluria group</taxon>
        <taxon>Massilia</taxon>
    </lineage>
</organism>
<keyword evidence="4" id="KW-1185">Reference proteome</keyword>
<dbReference type="InterPro" id="IPR039459">
    <property type="entry name" value="RepB-like_DNA_primase_dom"/>
</dbReference>
<proteinExistence type="predicted"/>
<dbReference type="Pfam" id="PF08707">
    <property type="entry name" value="PriCT_2"/>
    <property type="match status" value="1"/>
</dbReference>
<dbReference type="InterPro" id="IPR014819">
    <property type="entry name" value="PriCT_2"/>
</dbReference>
<comment type="caution">
    <text evidence="3">The sequence shown here is derived from an EMBL/GenBank/DDBJ whole genome shotgun (WGS) entry which is preliminary data.</text>
</comment>
<dbReference type="Gene3D" id="3.30.70.1790">
    <property type="entry name" value="RepB DNA-primase, N-terminal domain"/>
    <property type="match status" value="1"/>
</dbReference>
<evidence type="ECO:0008006" key="5">
    <source>
        <dbReference type="Google" id="ProtNLM"/>
    </source>
</evidence>
<dbReference type="GO" id="GO:0016817">
    <property type="term" value="F:hydrolase activity, acting on acid anhydrides"/>
    <property type="evidence" value="ECO:0007669"/>
    <property type="project" value="InterPro"/>
</dbReference>
<protein>
    <recommendedName>
        <fullName evidence="5">RepB-like DNA primase domain-containing protein</fullName>
    </recommendedName>
</protein>